<proteinExistence type="predicted"/>
<keyword evidence="2" id="KW-1185">Reference proteome</keyword>
<gene>
    <name evidence="1" type="ORF">EOS_33110</name>
</gene>
<sequence length="105" mass="11202">MLAAIPVIFIFLLLLAAASRSRARAKPRDPLSGGRALALRFIDLGNMTGKTANEIIAAVGAPSARSAVAGGILLQWQAPGYHMVLSFDADGTFRKITHESHQFTK</sequence>
<evidence type="ECO:0000313" key="2">
    <source>
        <dbReference type="Proteomes" id="UP000035963"/>
    </source>
</evidence>
<evidence type="ECO:0000313" key="1">
    <source>
        <dbReference type="EMBL" id="KLU21982.1"/>
    </source>
</evidence>
<organism evidence="1 2">
    <name type="scientific">Caballeronia mineralivorans PML1(12)</name>
    <dbReference type="NCBI Taxonomy" id="908627"/>
    <lineage>
        <taxon>Bacteria</taxon>
        <taxon>Pseudomonadati</taxon>
        <taxon>Pseudomonadota</taxon>
        <taxon>Betaproteobacteria</taxon>
        <taxon>Burkholderiales</taxon>
        <taxon>Burkholderiaceae</taxon>
        <taxon>Caballeronia</taxon>
    </lineage>
</organism>
<reference evidence="1 2" key="1">
    <citation type="journal article" date="2015" name="Genome Announc.">
        <title>Draft Genome Sequence of Burkholderia sp. Strain PML1(12), an Ectomycorrhizosphere-Inhabiting Bacterium with Effective Mineral-Weathering Ability.</title>
        <authorList>
            <person name="Uroz S."/>
            <person name="Oger P."/>
        </authorList>
    </citation>
    <scope>NUCLEOTIDE SEQUENCE [LARGE SCALE GENOMIC DNA]</scope>
    <source>
        <strain evidence="2">PML1(12)</strain>
    </source>
</reference>
<name>A0A0J1CMN2_9BURK</name>
<accession>A0A0J1CMN2</accession>
<dbReference type="Proteomes" id="UP000035963">
    <property type="component" value="Unassembled WGS sequence"/>
</dbReference>
<dbReference type="OrthoDB" id="4185874at2"/>
<protein>
    <submittedName>
        <fullName evidence="1">Uncharacterized protein</fullName>
    </submittedName>
</protein>
<dbReference type="RefSeq" id="WP_047896431.1">
    <property type="nucleotide sequence ID" value="NZ_AEJF01000194.1"/>
</dbReference>
<comment type="caution">
    <text evidence="1">The sequence shown here is derived from an EMBL/GenBank/DDBJ whole genome shotgun (WGS) entry which is preliminary data.</text>
</comment>
<dbReference type="EMBL" id="AEJF01000194">
    <property type="protein sequence ID" value="KLU21982.1"/>
    <property type="molecule type" value="Genomic_DNA"/>
</dbReference>
<dbReference type="PATRIC" id="fig|908627.4.peg.7398"/>
<dbReference type="AlphaFoldDB" id="A0A0J1CMN2"/>